<dbReference type="EMBL" id="JBHHMI010000025">
    <property type="protein sequence ID" value="MFB5269110.1"/>
    <property type="molecule type" value="Genomic_DNA"/>
</dbReference>
<comment type="caution">
    <text evidence="1">The sequence shown here is derived from an EMBL/GenBank/DDBJ whole genome shotgun (WGS) entry which is preliminary data.</text>
</comment>
<keyword evidence="2" id="KW-1185">Reference proteome</keyword>
<proteinExistence type="predicted"/>
<evidence type="ECO:0008006" key="3">
    <source>
        <dbReference type="Google" id="ProtNLM"/>
    </source>
</evidence>
<evidence type="ECO:0000313" key="1">
    <source>
        <dbReference type="EMBL" id="MFB5269110.1"/>
    </source>
</evidence>
<evidence type="ECO:0000313" key="2">
    <source>
        <dbReference type="Proteomes" id="UP001580346"/>
    </source>
</evidence>
<sequence length="142" mass="16004">MKISVHDDFQMYIYLKNKDVHKHKKSLPDIKCKLLYDSQDNFVGISIMSQQSDTGEVIELPEVGAVEFPMYKAKISQDGNGIIIMFDQETVVHKEVEDECIIDLSDAGITGIEPMPFTHIGGKEIIKPFIIRDAPGVQLPRV</sequence>
<gene>
    <name evidence="1" type="ORF">ACE41H_20305</name>
</gene>
<protein>
    <recommendedName>
        <fullName evidence="3">DUF2283 domain-containing protein</fullName>
    </recommendedName>
</protein>
<name>A0ABV5AYP7_9BACL</name>
<dbReference type="RefSeq" id="WP_375357386.1">
    <property type="nucleotide sequence ID" value="NZ_JBHHMI010000025.1"/>
</dbReference>
<accession>A0ABV5AYP7</accession>
<organism evidence="1 2">
    <name type="scientific">Paenibacillus enshidis</name>
    <dbReference type="NCBI Taxonomy" id="1458439"/>
    <lineage>
        <taxon>Bacteria</taxon>
        <taxon>Bacillati</taxon>
        <taxon>Bacillota</taxon>
        <taxon>Bacilli</taxon>
        <taxon>Bacillales</taxon>
        <taxon>Paenibacillaceae</taxon>
        <taxon>Paenibacillus</taxon>
    </lineage>
</organism>
<reference evidence="1 2" key="1">
    <citation type="submission" date="2024-09" db="EMBL/GenBank/DDBJ databases">
        <title>Paenibacillus zeirhizospherea sp. nov., isolated from surface of the maize (Zea mays) roots in a horticulture field, Hungary.</title>
        <authorList>
            <person name="Marton D."/>
            <person name="Farkas M."/>
            <person name="Bedics A."/>
            <person name="Toth E."/>
            <person name="Tancsics A."/>
            <person name="Boka K."/>
            <person name="Maroti G."/>
            <person name="Kriszt B."/>
            <person name="Cserhati M."/>
        </authorList>
    </citation>
    <scope>NUCLEOTIDE SEQUENCE [LARGE SCALE GENOMIC DNA]</scope>
    <source>
        <strain evidence="1 2">KCTC 33519</strain>
    </source>
</reference>
<dbReference type="Proteomes" id="UP001580346">
    <property type="component" value="Unassembled WGS sequence"/>
</dbReference>